<feature type="compositionally biased region" description="Low complexity" evidence="1">
    <location>
        <begin position="440"/>
        <end position="456"/>
    </location>
</feature>
<reference evidence="2 3" key="1">
    <citation type="journal article" date="2019" name="Nat. Ecol. Evol.">
        <title>Megaphylogeny resolves global patterns of mushroom evolution.</title>
        <authorList>
            <person name="Varga T."/>
            <person name="Krizsan K."/>
            <person name="Foldi C."/>
            <person name="Dima B."/>
            <person name="Sanchez-Garcia M."/>
            <person name="Sanchez-Ramirez S."/>
            <person name="Szollosi G.J."/>
            <person name="Szarkandi J.G."/>
            <person name="Papp V."/>
            <person name="Albert L."/>
            <person name="Andreopoulos W."/>
            <person name="Angelini C."/>
            <person name="Antonin V."/>
            <person name="Barry K.W."/>
            <person name="Bougher N.L."/>
            <person name="Buchanan P."/>
            <person name="Buyck B."/>
            <person name="Bense V."/>
            <person name="Catcheside P."/>
            <person name="Chovatia M."/>
            <person name="Cooper J."/>
            <person name="Damon W."/>
            <person name="Desjardin D."/>
            <person name="Finy P."/>
            <person name="Geml J."/>
            <person name="Haridas S."/>
            <person name="Hughes K."/>
            <person name="Justo A."/>
            <person name="Karasinski D."/>
            <person name="Kautmanova I."/>
            <person name="Kiss B."/>
            <person name="Kocsube S."/>
            <person name="Kotiranta H."/>
            <person name="LaButti K.M."/>
            <person name="Lechner B.E."/>
            <person name="Liimatainen K."/>
            <person name="Lipzen A."/>
            <person name="Lukacs Z."/>
            <person name="Mihaltcheva S."/>
            <person name="Morgado L.N."/>
            <person name="Niskanen T."/>
            <person name="Noordeloos M.E."/>
            <person name="Ohm R.A."/>
            <person name="Ortiz-Santana B."/>
            <person name="Ovrebo C."/>
            <person name="Racz N."/>
            <person name="Riley R."/>
            <person name="Savchenko A."/>
            <person name="Shiryaev A."/>
            <person name="Soop K."/>
            <person name="Spirin V."/>
            <person name="Szebenyi C."/>
            <person name="Tomsovsky M."/>
            <person name="Tulloss R.E."/>
            <person name="Uehling J."/>
            <person name="Grigoriev I.V."/>
            <person name="Vagvolgyi C."/>
            <person name="Papp T."/>
            <person name="Martin F.M."/>
            <person name="Miettinen O."/>
            <person name="Hibbett D.S."/>
            <person name="Nagy L.G."/>
        </authorList>
    </citation>
    <scope>NUCLEOTIDE SEQUENCE [LARGE SCALE GENOMIC DNA]</scope>
    <source>
        <strain evidence="2 3">CBS 962.96</strain>
    </source>
</reference>
<protein>
    <submittedName>
        <fullName evidence="2">Uncharacterized protein</fullName>
    </submittedName>
</protein>
<organism evidence="2 3">
    <name type="scientific">Dendrothele bispora (strain CBS 962.96)</name>
    <dbReference type="NCBI Taxonomy" id="1314807"/>
    <lineage>
        <taxon>Eukaryota</taxon>
        <taxon>Fungi</taxon>
        <taxon>Dikarya</taxon>
        <taxon>Basidiomycota</taxon>
        <taxon>Agaricomycotina</taxon>
        <taxon>Agaricomycetes</taxon>
        <taxon>Agaricomycetidae</taxon>
        <taxon>Agaricales</taxon>
        <taxon>Agaricales incertae sedis</taxon>
        <taxon>Dendrothele</taxon>
    </lineage>
</organism>
<evidence type="ECO:0000313" key="2">
    <source>
        <dbReference type="EMBL" id="THU76582.1"/>
    </source>
</evidence>
<evidence type="ECO:0000256" key="1">
    <source>
        <dbReference type="SAM" id="MobiDB-lite"/>
    </source>
</evidence>
<feature type="region of interest" description="Disordered" evidence="1">
    <location>
        <begin position="282"/>
        <end position="301"/>
    </location>
</feature>
<keyword evidence="3" id="KW-1185">Reference proteome</keyword>
<dbReference type="EMBL" id="ML180824">
    <property type="protein sequence ID" value="THU76582.1"/>
    <property type="molecule type" value="Genomic_DNA"/>
</dbReference>
<dbReference type="AlphaFoldDB" id="A0A4S8KM17"/>
<proteinExistence type="predicted"/>
<feature type="compositionally biased region" description="Low complexity" evidence="1">
    <location>
        <begin position="1"/>
        <end position="14"/>
    </location>
</feature>
<dbReference type="OrthoDB" id="2834198at2759"/>
<gene>
    <name evidence="2" type="ORF">K435DRAFT_974362</name>
</gene>
<accession>A0A4S8KM17</accession>
<sequence length="511" mass="56999">MSLRSQQSSLRSRSNFFSILNPSLKGRKGSKSTSERHEPSPSPLNPNRQPRRKTISFSPAVTETNNATTLSPFTSNISPRERVLEEDSGLGLWLGMYLAHKVEIKSQDKFKCYDIPGKTASTIVPVLQCLKPTSEVVFLSLHLLNRAFPRPIVLIGGGTGIDDPSEPAYVKSGEDVAIVITRLFVLFLRLASAWLDETGVLQDQIRTEHMVYWMHLDKVLVHRSLIQTLHILDHDLNVSPNTWLLQLDQFGKHIEKHKDTYHAPSLFDGVLNMVTDLKRRYPKPVSSATPTSKPTENMDTLSSVLQDRQRTRIMNFMMINLPAQGFEITDHWPASYPLDSEVVHNLDYLCVIPSSLSTVTMISVYDIPNDDSLHDLEKLKITMSRLMGTTPDVSPKKGETRSEAARINGLPEESSRETLSSKKDTGNSKAYVHPPKGSIRHSSASHSLPSSKTSHVSQRRACSQPWLNPSMVAQLARRPLKLNFITGGDAPATPTTPATPPLDDSTGFKWK</sequence>
<feature type="region of interest" description="Disordered" evidence="1">
    <location>
        <begin position="1"/>
        <end position="52"/>
    </location>
</feature>
<feature type="compositionally biased region" description="Basic and acidic residues" evidence="1">
    <location>
        <begin position="413"/>
        <end position="426"/>
    </location>
</feature>
<dbReference type="Proteomes" id="UP000297245">
    <property type="component" value="Unassembled WGS sequence"/>
</dbReference>
<feature type="region of interest" description="Disordered" evidence="1">
    <location>
        <begin position="486"/>
        <end position="511"/>
    </location>
</feature>
<evidence type="ECO:0000313" key="3">
    <source>
        <dbReference type="Proteomes" id="UP000297245"/>
    </source>
</evidence>
<name>A0A4S8KM17_DENBC</name>
<feature type="compositionally biased region" description="Polar residues" evidence="1">
    <location>
        <begin position="286"/>
        <end position="301"/>
    </location>
</feature>
<feature type="compositionally biased region" description="Basic and acidic residues" evidence="1">
    <location>
        <begin position="394"/>
        <end position="404"/>
    </location>
</feature>
<feature type="region of interest" description="Disordered" evidence="1">
    <location>
        <begin position="387"/>
        <end position="462"/>
    </location>
</feature>